<evidence type="ECO:0000313" key="3">
    <source>
        <dbReference type="Proteomes" id="UP000266841"/>
    </source>
</evidence>
<sequence length="78" mass="8264">MVLAVNIHDNATYPSSPSNQSISTSDAAQQLERLLNQMEDVSERPPGWLADEVAGKSSAAHSAAPHPPSSRPRRTASA</sequence>
<dbReference type="Proteomes" id="UP000266841">
    <property type="component" value="Unassembled WGS sequence"/>
</dbReference>
<evidence type="ECO:0000256" key="1">
    <source>
        <dbReference type="SAM" id="MobiDB-lite"/>
    </source>
</evidence>
<proteinExistence type="predicted"/>
<gene>
    <name evidence="2" type="ORF">THAOC_00642</name>
</gene>
<accession>K0TJX5</accession>
<name>K0TJX5_THAOC</name>
<feature type="region of interest" description="Disordered" evidence="1">
    <location>
        <begin position="1"/>
        <end position="78"/>
    </location>
</feature>
<keyword evidence="3" id="KW-1185">Reference proteome</keyword>
<feature type="compositionally biased region" description="Low complexity" evidence="1">
    <location>
        <begin position="15"/>
        <end position="25"/>
    </location>
</feature>
<evidence type="ECO:0000313" key="2">
    <source>
        <dbReference type="EMBL" id="EJK77524.1"/>
    </source>
</evidence>
<dbReference type="EMBL" id="AGNL01000758">
    <property type="protein sequence ID" value="EJK77524.1"/>
    <property type="molecule type" value="Genomic_DNA"/>
</dbReference>
<feature type="non-terminal residue" evidence="2">
    <location>
        <position position="78"/>
    </location>
</feature>
<organism evidence="2 3">
    <name type="scientific">Thalassiosira oceanica</name>
    <name type="common">Marine diatom</name>
    <dbReference type="NCBI Taxonomy" id="159749"/>
    <lineage>
        <taxon>Eukaryota</taxon>
        <taxon>Sar</taxon>
        <taxon>Stramenopiles</taxon>
        <taxon>Ochrophyta</taxon>
        <taxon>Bacillariophyta</taxon>
        <taxon>Coscinodiscophyceae</taxon>
        <taxon>Thalassiosirophycidae</taxon>
        <taxon>Thalassiosirales</taxon>
        <taxon>Thalassiosiraceae</taxon>
        <taxon>Thalassiosira</taxon>
    </lineage>
</organism>
<comment type="caution">
    <text evidence="2">The sequence shown here is derived from an EMBL/GenBank/DDBJ whole genome shotgun (WGS) entry which is preliminary data.</text>
</comment>
<reference evidence="2 3" key="1">
    <citation type="journal article" date="2012" name="Genome Biol.">
        <title>Genome and low-iron response of an oceanic diatom adapted to chronic iron limitation.</title>
        <authorList>
            <person name="Lommer M."/>
            <person name="Specht M."/>
            <person name="Roy A.S."/>
            <person name="Kraemer L."/>
            <person name="Andreson R."/>
            <person name="Gutowska M.A."/>
            <person name="Wolf J."/>
            <person name="Bergner S.V."/>
            <person name="Schilhabel M.B."/>
            <person name="Klostermeier U.C."/>
            <person name="Beiko R.G."/>
            <person name="Rosenstiel P."/>
            <person name="Hippler M."/>
            <person name="Laroche J."/>
        </authorList>
    </citation>
    <scope>NUCLEOTIDE SEQUENCE [LARGE SCALE GENOMIC DNA]</scope>
    <source>
        <strain evidence="2 3">CCMP1005</strain>
    </source>
</reference>
<protein>
    <submittedName>
        <fullName evidence="2">Uncharacterized protein</fullName>
    </submittedName>
</protein>
<dbReference type="AlphaFoldDB" id="K0TJX5"/>